<comment type="caution">
    <text evidence="1">The sequence shown here is derived from an EMBL/GenBank/DDBJ whole genome shotgun (WGS) entry which is preliminary data.</text>
</comment>
<accession>A0A3D5IYJ8</accession>
<sequence length="189" mass="21780">MKTLRILSIVTLILLSSCDPPFHSEPEFVGYNLYLSFQDIAGNDLVKEIELNDSSRSVKDALYTLDIIISEPCWNWDNDIYNAPARPGFEPDVNRPTFGLSRYNEYSYLTNQFGLPIDDCPKQEMLTYKIKCPYIFGDGAVHELVTYWEIPNERNPSAKCYRITFEGNEVTPSPMDKYDYNYTAAIILE</sequence>
<evidence type="ECO:0000313" key="2">
    <source>
        <dbReference type="Proteomes" id="UP000264330"/>
    </source>
</evidence>
<dbReference type="RefSeq" id="WP_272957795.1">
    <property type="nucleotide sequence ID" value="NZ_CAJXAW010000094.1"/>
</dbReference>
<evidence type="ECO:0008006" key="3">
    <source>
        <dbReference type="Google" id="ProtNLM"/>
    </source>
</evidence>
<protein>
    <recommendedName>
        <fullName evidence="3">Lipoprotein</fullName>
    </recommendedName>
</protein>
<dbReference type="Proteomes" id="UP000264330">
    <property type="component" value="Unassembled WGS sequence"/>
</dbReference>
<reference evidence="1 2" key="1">
    <citation type="journal article" date="2018" name="Nat. Biotechnol.">
        <title>A standardized bacterial taxonomy based on genome phylogeny substantially revises the tree of life.</title>
        <authorList>
            <person name="Parks D.H."/>
            <person name="Chuvochina M."/>
            <person name="Waite D.W."/>
            <person name="Rinke C."/>
            <person name="Skarshewski A."/>
            <person name="Chaumeil P.A."/>
            <person name="Hugenholtz P."/>
        </authorList>
    </citation>
    <scope>NUCLEOTIDE SEQUENCE [LARGE SCALE GENOMIC DNA]</scope>
    <source>
        <strain evidence="1">UBA9359</strain>
    </source>
</reference>
<organism evidence="1 2">
    <name type="scientific">Zunongwangia profunda</name>
    <dbReference type="NCBI Taxonomy" id="398743"/>
    <lineage>
        <taxon>Bacteria</taxon>
        <taxon>Pseudomonadati</taxon>
        <taxon>Bacteroidota</taxon>
        <taxon>Flavobacteriia</taxon>
        <taxon>Flavobacteriales</taxon>
        <taxon>Flavobacteriaceae</taxon>
        <taxon>Zunongwangia</taxon>
    </lineage>
</organism>
<dbReference type="PROSITE" id="PS51257">
    <property type="entry name" value="PROKAR_LIPOPROTEIN"/>
    <property type="match status" value="1"/>
</dbReference>
<gene>
    <name evidence="1" type="ORF">DGQ38_07895</name>
</gene>
<dbReference type="AlphaFoldDB" id="A0A3D5IYJ8"/>
<name>A0A3D5IYJ8_9FLAO</name>
<evidence type="ECO:0000313" key="1">
    <source>
        <dbReference type="EMBL" id="HCV80955.1"/>
    </source>
</evidence>
<proteinExistence type="predicted"/>
<dbReference type="EMBL" id="DPMF01000186">
    <property type="protein sequence ID" value="HCV80955.1"/>
    <property type="molecule type" value="Genomic_DNA"/>
</dbReference>